<dbReference type="KEGG" id="abut:Ami103574_03395"/>
<feature type="transmembrane region" description="Helical" evidence="1">
    <location>
        <begin position="103"/>
        <end position="122"/>
    </location>
</feature>
<sequence>MRLLMKTLSVALTVAIPLTVFCLGANIATRMPDVYQYQFKATDSLKNIDLNKNDDEMGEFISDFMMGKEAEFQLALDDDDRPQMIFNEKEMAAAAQARKDMNVVGIIGFISLILMVVAFVMLKRYGLEKEIRKRFKWGAIIYVGLLIAYLGGFFAAAKTGHTLPDMLGYVPQEEDILPQIITAELSRGLLLSVAAVSTVMMAILWYIMYKITEPKKIFSRSYYG</sequence>
<dbReference type="AlphaFoldDB" id="A0A858BTL4"/>
<gene>
    <name evidence="2" type="ORF">Ami103574_03395</name>
</gene>
<protein>
    <recommendedName>
        <fullName evidence="4">DUF1461 domain-containing protein</fullName>
    </recommendedName>
</protein>
<accession>A0A858BTL4</accession>
<dbReference type="Proteomes" id="UP000466848">
    <property type="component" value="Chromosome"/>
</dbReference>
<dbReference type="EMBL" id="CP048649">
    <property type="protein sequence ID" value="QIB68418.1"/>
    <property type="molecule type" value="Genomic_DNA"/>
</dbReference>
<feature type="transmembrane region" description="Helical" evidence="1">
    <location>
        <begin position="134"/>
        <end position="157"/>
    </location>
</feature>
<reference evidence="2 3" key="1">
    <citation type="submission" date="2020-02" db="EMBL/GenBank/DDBJ databases">
        <authorList>
            <person name="Kim Y.B."/>
            <person name="Roh S.W."/>
        </authorList>
    </citation>
    <scope>NUCLEOTIDE SEQUENCE [LARGE SCALE GENOMIC DNA]</scope>
    <source>
        <strain evidence="2 3">DSM 103574</strain>
    </source>
</reference>
<keyword evidence="3" id="KW-1185">Reference proteome</keyword>
<evidence type="ECO:0000313" key="2">
    <source>
        <dbReference type="EMBL" id="QIB68418.1"/>
    </source>
</evidence>
<proteinExistence type="predicted"/>
<organism evidence="2 3">
    <name type="scientific">Aminipila butyrica</name>
    <dbReference type="NCBI Taxonomy" id="433296"/>
    <lineage>
        <taxon>Bacteria</taxon>
        <taxon>Bacillati</taxon>
        <taxon>Bacillota</taxon>
        <taxon>Clostridia</taxon>
        <taxon>Peptostreptococcales</taxon>
        <taxon>Anaerovoracaceae</taxon>
        <taxon>Aminipila</taxon>
    </lineage>
</organism>
<keyword evidence="1" id="KW-0812">Transmembrane</keyword>
<evidence type="ECO:0008006" key="4">
    <source>
        <dbReference type="Google" id="ProtNLM"/>
    </source>
</evidence>
<keyword evidence="1" id="KW-0472">Membrane</keyword>
<keyword evidence="1" id="KW-1133">Transmembrane helix</keyword>
<name>A0A858BTL4_9FIRM</name>
<feature type="transmembrane region" description="Helical" evidence="1">
    <location>
        <begin position="189"/>
        <end position="209"/>
    </location>
</feature>
<evidence type="ECO:0000313" key="3">
    <source>
        <dbReference type="Proteomes" id="UP000466848"/>
    </source>
</evidence>
<dbReference type="RefSeq" id="WP_163065285.1">
    <property type="nucleotide sequence ID" value="NZ_CP048649.1"/>
</dbReference>
<evidence type="ECO:0000256" key="1">
    <source>
        <dbReference type="SAM" id="Phobius"/>
    </source>
</evidence>